<evidence type="ECO:0000313" key="3">
    <source>
        <dbReference type="Proteomes" id="UP000094849"/>
    </source>
</evidence>
<dbReference type="AlphaFoldDB" id="A0A1E2US77"/>
<accession>A0A1E2US77</accession>
<proteinExistence type="predicted"/>
<reference evidence="2 3" key="1">
    <citation type="submission" date="2016-03" db="EMBL/GenBank/DDBJ databases">
        <title>Chemosynthetic sulphur-oxidizing symbionts of marine invertebrate animals are capable of nitrogen fixation.</title>
        <authorList>
            <person name="Petersen J.M."/>
            <person name="Kemper A."/>
            <person name="Gruber-Vodicka H."/>
            <person name="Cardini U."/>
            <person name="Geest Mvander."/>
            <person name="Kleiner M."/>
            <person name="Bulgheresi S."/>
            <person name="Fussmann M."/>
            <person name="Herbold C."/>
            <person name="Seah B.K.B."/>
            <person name="Antony C.Paul."/>
            <person name="Liu D."/>
            <person name="Belitz A."/>
            <person name="Weber M."/>
        </authorList>
    </citation>
    <scope>NUCLEOTIDE SEQUENCE [LARGE SCALE GENOMIC DNA]</scope>
    <source>
        <strain evidence="2">G_D</strain>
    </source>
</reference>
<feature type="signal peptide" evidence="1">
    <location>
        <begin position="1"/>
        <end position="21"/>
    </location>
</feature>
<sequence>MKYLKSVIASLLAFSPLINNAAELEINRPNTAVSLPMEGGKGSTFYTVDNDRFNVVVAFTVGSDEKEKLVRQVIQMTDGQTYRVSIGGFGSDQKATTIKLTRKNKVILARVVSCASRAAISNCL</sequence>
<evidence type="ECO:0000313" key="2">
    <source>
        <dbReference type="EMBL" id="ODB97603.1"/>
    </source>
</evidence>
<comment type="caution">
    <text evidence="2">The sequence shown here is derived from an EMBL/GenBank/DDBJ whole genome shotgun (WGS) entry which is preliminary data.</text>
</comment>
<dbReference type="RefSeq" id="WP_069005654.1">
    <property type="nucleotide sequence ID" value="NZ_LVJX01000010.1"/>
</dbReference>
<protein>
    <recommendedName>
        <fullName evidence="4">Pilus formation protein N-terminal domain-containing protein</fullName>
    </recommendedName>
</protein>
<feature type="chain" id="PRO_5009119147" description="Pilus formation protein N-terminal domain-containing protein" evidence="1">
    <location>
        <begin position="22"/>
        <end position="124"/>
    </location>
</feature>
<gene>
    <name evidence="2" type="ORF">A3196_13045</name>
</gene>
<evidence type="ECO:0000256" key="1">
    <source>
        <dbReference type="SAM" id="SignalP"/>
    </source>
</evidence>
<name>A0A1E2US77_9GAMM</name>
<keyword evidence="1" id="KW-0732">Signal</keyword>
<organism evidence="2 3">
    <name type="scientific">Candidatus Thiodiazotropha endoloripes</name>
    <dbReference type="NCBI Taxonomy" id="1818881"/>
    <lineage>
        <taxon>Bacteria</taxon>
        <taxon>Pseudomonadati</taxon>
        <taxon>Pseudomonadota</taxon>
        <taxon>Gammaproteobacteria</taxon>
        <taxon>Chromatiales</taxon>
        <taxon>Sedimenticolaceae</taxon>
        <taxon>Candidatus Thiodiazotropha</taxon>
    </lineage>
</organism>
<dbReference type="Proteomes" id="UP000094849">
    <property type="component" value="Unassembled WGS sequence"/>
</dbReference>
<keyword evidence="3" id="KW-1185">Reference proteome</keyword>
<dbReference type="EMBL" id="LVJZ01000003">
    <property type="protein sequence ID" value="ODB97603.1"/>
    <property type="molecule type" value="Genomic_DNA"/>
</dbReference>
<evidence type="ECO:0008006" key="4">
    <source>
        <dbReference type="Google" id="ProtNLM"/>
    </source>
</evidence>